<dbReference type="Pfam" id="PF21010">
    <property type="entry name" value="HA2_C"/>
    <property type="match status" value="1"/>
</dbReference>
<organism evidence="1 2">
    <name type="scientific">Anisakis simplex</name>
    <name type="common">Herring worm</name>
    <dbReference type="NCBI Taxonomy" id="6269"/>
    <lineage>
        <taxon>Eukaryota</taxon>
        <taxon>Metazoa</taxon>
        <taxon>Ecdysozoa</taxon>
        <taxon>Nematoda</taxon>
        <taxon>Chromadorea</taxon>
        <taxon>Rhabditida</taxon>
        <taxon>Spirurina</taxon>
        <taxon>Ascaridomorpha</taxon>
        <taxon>Ascaridoidea</taxon>
        <taxon>Anisakidae</taxon>
        <taxon>Anisakis</taxon>
        <taxon>Anisakis simplex complex</taxon>
    </lineage>
</organism>
<protein>
    <submittedName>
        <fullName evidence="1">Uncharacterized protein</fullName>
    </submittedName>
</protein>
<reference evidence="1 2" key="1">
    <citation type="submission" date="2018-11" db="EMBL/GenBank/DDBJ databases">
        <authorList>
            <consortium name="Pathogen Informatics"/>
        </authorList>
    </citation>
    <scope>NUCLEOTIDE SEQUENCE [LARGE SCALE GENOMIC DNA]</scope>
</reference>
<proteinExistence type="predicted"/>
<dbReference type="Proteomes" id="UP000267096">
    <property type="component" value="Unassembled WGS sequence"/>
</dbReference>
<keyword evidence="2" id="KW-1185">Reference proteome</keyword>
<sequence length="114" mass="12827">MSLFPLSPNFAKMLVMANQSGLLPYVCTLVAVLSVREPLIPIYSIRGETNEETQSKMLETLKQRRHWCAQGQARRFGDLNVLLKAVLDCIAQKVGSSHSFFELMIGLIVFNSRL</sequence>
<name>A0A3P6NIZ9_ANISI</name>
<gene>
    <name evidence="1" type="ORF">ASIM_LOCUS5947</name>
</gene>
<dbReference type="OrthoDB" id="10025033at2759"/>
<evidence type="ECO:0000313" key="2">
    <source>
        <dbReference type="Proteomes" id="UP000267096"/>
    </source>
</evidence>
<dbReference type="EMBL" id="UYRR01012306">
    <property type="protein sequence ID" value="VDK26306.1"/>
    <property type="molecule type" value="Genomic_DNA"/>
</dbReference>
<dbReference type="AlphaFoldDB" id="A0A3P6NIZ9"/>
<dbReference type="Gene3D" id="1.20.120.1080">
    <property type="match status" value="1"/>
</dbReference>
<evidence type="ECO:0000313" key="1">
    <source>
        <dbReference type="EMBL" id="VDK26306.1"/>
    </source>
</evidence>
<accession>A0A3P6NIZ9</accession>